<keyword evidence="6 11" id="KW-1133">Transmembrane helix</keyword>
<evidence type="ECO:0000313" key="15">
    <source>
        <dbReference type="EMBL" id="MBV6287757.1"/>
    </source>
</evidence>
<dbReference type="CDD" id="cd11386">
    <property type="entry name" value="MCP_signal"/>
    <property type="match status" value="1"/>
</dbReference>
<dbReference type="Pfam" id="PF00015">
    <property type="entry name" value="MCPsignal"/>
    <property type="match status" value="1"/>
</dbReference>
<dbReference type="GO" id="GO:0005886">
    <property type="term" value="C:plasma membrane"/>
    <property type="evidence" value="ECO:0007669"/>
    <property type="project" value="UniProtKB-SubCell"/>
</dbReference>
<evidence type="ECO:0000256" key="4">
    <source>
        <dbReference type="ARBA" id="ARBA00022500"/>
    </source>
</evidence>
<proteinExistence type="inferred from homology"/>
<evidence type="ECO:0000256" key="8">
    <source>
        <dbReference type="ARBA" id="ARBA00023224"/>
    </source>
</evidence>
<evidence type="ECO:0000313" key="16">
    <source>
        <dbReference type="Proteomes" id="UP001106592"/>
    </source>
</evidence>
<sequence length="630" mass="67659">MKDISVRVKLALGFASILLVMALLAVIGINSLSTLTTRADRLVSVNHLLDHTNDIRAARLSFEHHGDQTYATQLQASYNALVPLIELNRQRIQDPQSRQHLETVFEHMKDYMEQFQQLQLAQQDIGRIQTDADRLGEALQEGVRELTQGLLRDEVSAVQPALGHLNNALSDLRQNNLAMMREGSANRLGNVRDAQARANTSLQQLGTQLSDNRQAALRTLAGEFTQYLQLAERYGKDVAQQAQNRTVLIKDIDSSLEATNNLIARQNHLSAEESGRSRALMLGLLLLAVILGTLIGWVITRQITQPLQQAVQIARRIGEGDLTDSASTPRRDEFGHLLEALSLGGDNLRGVLSQVGNVTTQLSAAAEELSAITEQTSAGVNSQKVETDQVATAMSEMVATVQEVARNAEAASAATDQANSQANEGNRVVQRTLQQIGQLADDIGSSAEAVGQLAHESERIGSVMTVINAIAEQTNLLALNAAIEAARAGEAGRGFAVVADEVRGLAQRTQQSTAEIETLISSLQHGALQAADRMHASHGMVGTTVGLANEASVELQAITATVTSIQAMNVQIATAAEQQSAVAEEINRSVLNVRDVAEQSSTASTQTATSAGELARLGSELQGLLSRFRV</sequence>
<feature type="domain" description="HAMP" evidence="13">
    <location>
        <begin position="301"/>
        <end position="353"/>
    </location>
</feature>
<comment type="similarity">
    <text evidence="9">Belongs to the methyl-accepting chemotaxis (MCP) protein family.</text>
</comment>
<organism evidence="15 16">
    <name type="scientific">Pseudomonas aegrilactucae</name>
    <dbReference type="NCBI Taxonomy" id="2854028"/>
    <lineage>
        <taxon>Bacteria</taxon>
        <taxon>Pseudomonadati</taxon>
        <taxon>Pseudomonadota</taxon>
        <taxon>Gammaproteobacteria</taxon>
        <taxon>Pseudomonadales</taxon>
        <taxon>Pseudomonadaceae</taxon>
        <taxon>Pseudomonas</taxon>
    </lineage>
</organism>
<evidence type="ECO:0000256" key="2">
    <source>
        <dbReference type="ARBA" id="ARBA00022475"/>
    </source>
</evidence>
<dbReference type="PANTHER" id="PTHR32089:SF120">
    <property type="entry name" value="METHYL-ACCEPTING CHEMOTAXIS PROTEIN TLPQ"/>
    <property type="match status" value="1"/>
</dbReference>
<feature type="domain" description="HBM" evidence="14">
    <location>
        <begin position="37"/>
        <end position="274"/>
    </location>
</feature>
<evidence type="ECO:0000259" key="13">
    <source>
        <dbReference type="PROSITE" id="PS50885"/>
    </source>
</evidence>
<evidence type="ECO:0000256" key="6">
    <source>
        <dbReference type="ARBA" id="ARBA00022989"/>
    </source>
</evidence>
<comment type="caution">
    <text evidence="15">The sequence shown here is derived from an EMBL/GenBank/DDBJ whole genome shotgun (WGS) entry which is preliminary data.</text>
</comment>
<feature type="domain" description="Methyl-accepting transducer" evidence="12">
    <location>
        <begin position="358"/>
        <end position="594"/>
    </location>
</feature>
<comment type="subcellular location">
    <subcellularLocation>
        <location evidence="1">Cell membrane</location>
        <topology evidence="1">Multi-pass membrane protein</topology>
    </subcellularLocation>
</comment>
<gene>
    <name evidence="15" type="ORF">KUO17_12070</name>
</gene>
<dbReference type="CDD" id="cd06225">
    <property type="entry name" value="HAMP"/>
    <property type="match status" value="1"/>
</dbReference>
<dbReference type="InterPro" id="IPR003660">
    <property type="entry name" value="HAMP_dom"/>
</dbReference>
<evidence type="ECO:0000256" key="7">
    <source>
        <dbReference type="ARBA" id="ARBA00023136"/>
    </source>
</evidence>
<dbReference type="PANTHER" id="PTHR32089">
    <property type="entry name" value="METHYL-ACCEPTING CHEMOTAXIS PROTEIN MCPB"/>
    <property type="match status" value="1"/>
</dbReference>
<feature type="transmembrane region" description="Helical" evidence="11">
    <location>
        <begin position="279"/>
        <end position="299"/>
    </location>
</feature>
<evidence type="ECO:0000259" key="12">
    <source>
        <dbReference type="PROSITE" id="PS50111"/>
    </source>
</evidence>
<evidence type="ECO:0000256" key="11">
    <source>
        <dbReference type="SAM" id="Phobius"/>
    </source>
</evidence>
<accession>A0A9Q2XK99</accession>
<evidence type="ECO:0000256" key="10">
    <source>
        <dbReference type="PROSITE-ProRule" id="PRU00284"/>
    </source>
</evidence>
<dbReference type="PROSITE" id="PS50111">
    <property type="entry name" value="CHEMOTAXIS_TRANSDUC_2"/>
    <property type="match status" value="1"/>
</dbReference>
<keyword evidence="2" id="KW-1003">Cell membrane</keyword>
<evidence type="ECO:0000256" key="1">
    <source>
        <dbReference type="ARBA" id="ARBA00004651"/>
    </source>
</evidence>
<dbReference type="SMART" id="SM00304">
    <property type="entry name" value="HAMP"/>
    <property type="match status" value="2"/>
</dbReference>
<dbReference type="GO" id="GO:0007165">
    <property type="term" value="P:signal transduction"/>
    <property type="evidence" value="ECO:0007669"/>
    <property type="project" value="UniProtKB-KW"/>
</dbReference>
<reference evidence="15" key="2">
    <citation type="journal article" date="2023" name="Plant Pathol.">
        <title>Dismantling and reorganizing Pseudomonas marginalis sensu#lato.</title>
        <authorList>
            <person name="Sawada H."/>
            <person name="Fujikawa T."/>
            <person name="Satou M."/>
        </authorList>
    </citation>
    <scope>NUCLEOTIDE SEQUENCE</scope>
    <source>
        <strain evidence="15">MAFF 301350</strain>
    </source>
</reference>
<dbReference type="InterPro" id="IPR004089">
    <property type="entry name" value="MCPsignal_dom"/>
</dbReference>
<dbReference type="Proteomes" id="UP001106592">
    <property type="component" value="Unassembled WGS sequence"/>
</dbReference>
<feature type="transmembrane region" description="Helical" evidence="11">
    <location>
        <begin position="12"/>
        <end position="32"/>
    </location>
</feature>
<dbReference type="InterPro" id="IPR032255">
    <property type="entry name" value="HBM"/>
</dbReference>
<dbReference type="SMART" id="SM00283">
    <property type="entry name" value="MA"/>
    <property type="match status" value="1"/>
</dbReference>
<reference evidence="15" key="1">
    <citation type="journal article" date="2022" name="Int. J. Syst. Evol. Microbiol.">
        <title>Pseudomonas aegrilactucae sp. nov. and Pseudomonas morbosilactucae sp. nov., pathogens causing bacterial rot of lettuce in Japan.</title>
        <authorList>
            <person name="Sawada H."/>
            <person name="Fujikawa T."/>
            <person name="Satou M."/>
        </authorList>
    </citation>
    <scope>NUCLEOTIDE SEQUENCE</scope>
    <source>
        <strain evidence="15">MAFF 301350</strain>
    </source>
</reference>
<keyword evidence="8 10" id="KW-0807">Transducer</keyword>
<dbReference type="PROSITE" id="PS50885">
    <property type="entry name" value="HAMP"/>
    <property type="match status" value="1"/>
</dbReference>
<name>A0A9Q2XK99_9PSED</name>
<dbReference type="AlphaFoldDB" id="A0A9Q2XK99"/>
<keyword evidence="4" id="KW-0145">Chemotaxis</keyword>
<evidence type="ECO:0000256" key="9">
    <source>
        <dbReference type="ARBA" id="ARBA00029447"/>
    </source>
</evidence>
<evidence type="ECO:0000256" key="5">
    <source>
        <dbReference type="ARBA" id="ARBA00022692"/>
    </source>
</evidence>
<dbReference type="SMART" id="SM01358">
    <property type="entry name" value="HBM"/>
    <property type="match status" value="1"/>
</dbReference>
<dbReference type="PROSITE" id="PS51753">
    <property type="entry name" value="HBM"/>
    <property type="match status" value="1"/>
</dbReference>
<keyword evidence="3" id="KW-0488">Methylation</keyword>
<evidence type="ECO:0000259" key="14">
    <source>
        <dbReference type="PROSITE" id="PS51753"/>
    </source>
</evidence>
<dbReference type="EMBL" id="JAHTBI010000040">
    <property type="protein sequence ID" value="MBV6287757.1"/>
    <property type="molecule type" value="Genomic_DNA"/>
</dbReference>
<dbReference type="GO" id="GO:0006935">
    <property type="term" value="P:chemotaxis"/>
    <property type="evidence" value="ECO:0007669"/>
    <property type="project" value="UniProtKB-KW"/>
</dbReference>
<keyword evidence="5 11" id="KW-0812">Transmembrane</keyword>
<dbReference type="FunFam" id="1.10.287.950:FF:000001">
    <property type="entry name" value="Methyl-accepting chemotaxis sensory transducer"/>
    <property type="match status" value="1"/>
</dbReference>
<keyword evidence="16" id="KW-1185">Reference proteome</keyword>
<dbReference type="Pfam" id="PF16591">
    <property type="entry name" value="HBM"/>
    <property type="match status" value="1"/>
</dbReference>
<keyword evidence="7 11" id="KW-0472">Membrane</keyword>
<dbReference type="Pfam" id="PF00672">
    <property type="entry name" value="HAMP"/>
    <property type="match status" value="1"/>
</dbReference>
<protein>
    <submittedName>
        <fullName evidence="15">Methyl-accepting chemotaxis protein</fullName>
    </submittedName>
</protein>
<evidence type="ECO:0000256" key="3">
    <source>
        <dbReference type="ARBA" id="ARBA00022481"/>
    </source>
</evidence>